<dbReference type="EMBL" id="LR797259">
    <property type="protein sequence ID" value="CAB4197516.1"/>
    <property type="molecule type" value="Genomic_DNA"/>
</dbReference>
<protein>
    <submittedName>
        <fullName evidence="5">Uncharacterized protein</fullName>
    </submittedName>
</protein>
<gene>
    <name evidence="3" type="ORF">UFOVP1073_52</name>
    <name evidence="4" type="ORF">UFOVP1308_17</name>
    <name evidence="5" type="ORF">UFOVP1423_52</name>
    <name evidence="6" type="ORF">UFOVP1520_23</name>
    <name evidence="1" type="ORF">UFOVP898_54</name>
    <name evidence="2" type="ORF">UFOVP985_5</name>
</gene>
<evidence type="ECO:0000313" key="1">
    <source>
        <dbReference type="EMBL" id="CAB4169264.1"/>
    </source>
</evidence>
<dbReference type="EMBL" id="LR796942">
    <property type="protein sequence ID" value="CAB4176120.1"/>
    <property type="molecule type" value="Genomic_DNA"/>
</dbReference>
<name>A0A6J5SAU7_9CAUD</name>
<dbReference type="EMBL" id="LR797009">
    <property type="protein sequence ID" value="CAB4181665.1"/>
    <property type="molecule type" value="Genomic_DNA"/>
</dbReference>
<evidence type="ECO:0000313" key="5">
    <source>
        <dbReference type="EMBL" id="CAB4210839.1"/>
    </source>
</evidence>
<evidence type="ECO:0000313" key="4">
    <source>
        <dbReference type="EMBL" id="CAB4197516.1"/>
    </source>
</evidence>
<proteinExistence type="predicted"/>
<dbReference type="EMBL" id="LR796838">
    <property type="protein sequence ID" value="CAB4169264.1"/>
    <property type="molecule type" value="Genomic_DNA"/>
</dbReference>
<evidence type="ECO:0000313" key="6">
    <source>
        <dbReference type="EMBL" id="CAB5227140.1"/>
    </source>
</evidence>
<sequence>MGVINVEELPRGSAQRRFGEPPTYERRWAVRVDDPATSENVVVNSVGVGFLAPHPEAFYCKAFNVTRDYLDGNRWLHVVTWKYEVPEQPDVDEHPLSRPDVWKWSSGGVEIPALTYYDSNDALRALVNTAGDFFEGLTEEESTLTARISGNRATYDYNLAASVTGALNNAPYLGWAKWCWKVGSISGEQAVEVVNEQEVRFYQIEVELTAKPSTWVLQLPNVGWNYISGGQKRRSFVWYDSGVAGEPLQMVPASNPQPLDASGNIVTAAPGESNPPMLLTRRTKKQINFVQYFGTPLN</sequence>
<evidence type="ECO:0000313" key="3">
    <source>
        <dbReference type="EMBL" id="CAB4181665.1"/>
    </source>
</evidence>
<dbReference type="EMBL" id="LR797361">
    <property type="protein sequence ID" value="CAB4210839.1"/>
    <property type="molecule type" value="Genomic_DNA"/>
</dbReference>
<accession>A0A6J5SAU7</accession>
<reference evidence="5" key="1">
    <citation type="submission" date="2020-05" db="EMBL/GenBank/DDBJ databases">
        <authorList>
            <person name="Chiriac C."/>
            <person name="Salcher M."/>
            <person name="Ghai R."/>
            <person name="Kavagutti S V."/>
        </authorList>
    </citation>
    <scope>NUCLEOTIDE SEQUENCE</scope>
</reference>
<dbReference type="EMBL" id="LR798377">
    <property type="protein sequence ID" value="CAB5227140.1"/>
    <property type="molecule type" value="Genomic_DNA"/>
</dbReference>
<organism evidence="5">
    <name type="scientific">uncultured Caudovirales phage</name>
    <dbReference type="NCBI Taxonomy" id="2100421"/>
    <lineage>
        <taxon>Viruses</taxon>
        <taxon>Duplodnaviria</taxon>
        <taxon>Heunggongvirae</taxon>
        <taxon>Uroviricota</taxon>
        <taxon>Caudoviricetes</taxon>
        <taxon>Peduoviridae</taxon>
        <taxon>Maltschvirus</taxon>
        <taxon>Maltschvirus maltsch</taxon>
    </lineage>
</organism>
<evidence type="ECO:0000313" key="2">
    <source>
        <dbReference type="EMBL" id="CAB4176120.1"/>
    </source>
</evidence>